<evidence type="ECO:0000256" key="11">
    <source>
        <dbReference type="ARBA" id="ARBA00023306"/>
    </source>
</evidence>
<dbReference type="InterPro" id="IPR036872">
    <property type="entry name" value="CH_dom_sf"/>
</dbReference>
<dbReference type="EnsemblMetazoa" id="XM_008184102.3">
    <property type="protein sequence ID" value="XP_008182324.2"/>
    <property type="gene ID" value="LOC100160614"/>
</dbReference>
<keyword evidence="3" id="KW-0963">Cytoplasm</keyword>
<dbReference type="Pfam" id="PF00307">
    <property type="entry name" value="CH"/>
    <property type="match status" value="1"/>
</dbReference>
<evidence type="ECO:0000256" key="4">
    <source>
        <dbReference type="ARBA" id="ARBA00022553"/>
    </source>
</evidence>
<evidence type="ECO:0000256" key="9">
    <source>
        <dbReference type="ARBA" id="ARBA00023054"/>
    </source>
</evidence>
<dbReference type="GO" id="GO:0007051">
    <property type="term" value="P:spindle organization"/>
    <property type="evidence" value="ECO:0007669"/>
    <property type="project" value="TreeGrafter"/>
</dbReference>
<name>A0A8R2F8B4_ACYPI</name>
<accession>A0A8R2F8B4</accession>
<keyword evidence="10" id="KW-0539">Nucleus</keyword>
<dbReference type="GO" id="GO:0051301">
    <property type="term" value="P:cell division"/>
    <property type="evidence" value="ECO:0007669"/>
    <property type="project" value="UniProtKB-KW"/>
</dbReference>
<dbReference type="Pfam" id="PF00612">
    <property type="entry name" value="IQ"/>
    <property type="match status" value="8"/>
</dbReference>
<evidence type="ECO:0000256" key="7">
    <source>
        <dbReference type="ARBA" id="ARBA00022776"/>
    </source>
</evidence>
<dbReference type="PROSITE" id="PS50021">
    <property type="entry name" value="CH"/>
    <property type="match status" value="1"/>
</dbReference>
<dbReference type="OrthoDB" id="2148418at2759"/>
<dbReference type="InterPro" id="IPR001715">
    <property type="entry name" value="CH_dom"/>
</dbReference>
<dbReference type="GO" id="GO:0005737">
    <property type="term" value="C:cytoplasm"/>
    <property type="evidence" value="ECO:0007669"/>
    <property type="project" value="UniProtKB-SubCell"/>
</dbReference>
<proteinExistence type="predicted"/>
<keyword evidence="14" id="KW-1185">Reference proteome</keyword>
<keyword evidence="11" id="KW-0131">Cell cycle</keyword>
<dbReference type="InterPro" id="IPR051185">
    <property type="entry name" value="ASPM"/>
</dbReference>
<dbReference type="GeneID" id="100160614"/>
<sequence length="1991" mass="234465">MSCETLRTPHRPVAMAKFVVEFSPPEKIKSEPYDVTDSIVNYRMVLAPFQKQTQVEFNNIKLKEVAVRFLTVVNPLDRHGQFVLPPPSDGVYFDVYEFTLEPNSECELSITWQPSKHGNMRKLIRIEQVDNNKKYDFVILGNCNSPPYKKLKGAISKSKILNLTKKQLKCGQEKVLPNKTKHVNSKNEGIILVKPPANVPEPIIEETQPIRRQTYSVREKENLPISKKMILGRDTLLKSPERSIKRPDQRRQDHVFNKHFNLKNLTNSSSSMSDDSLEKPLNKIIMNISQLNEFYLTPLKSTENLLSPFSVKKQYNNFDGQMSFDVTDGPLASTLSNSSIFEPHDELTAALAYTPENHKPTKVCVNLWNKFIKSPENEFTNSGTNVGLHTLNSQPFVSSSEVESNDLEQKCEWSPTHTFHKRTMITWSGTKPKRPSFSIKYSPYYKCSPKSSMTSKNKVKQCSTNPRTTRLKSPKLDKYDEYLKCLANPQLLYHNNAEDPFLKMSEYYEAEWLDRQESDMIRWLNAMLTPTEKLVDEEQSSDLEQAAIAWVEASKTCQKNKPMQFATQKDLFVAQMYRQSPQQWSALRKATTNLITSSNVTSVLTKLTVSIEKDLITLRDDRQIHLDLSLKKKIIDLLKCYNPLWFRIGLEAIYGQIVHVKPGSKDLDGIGWFVRKNLFNNDYVKQKFTKTTVLQVNLPSYNAAMKKFILRKIFMLIYFLDRAKEQQLIRHNPCLFKTNSPYKSSYDLMMGFCADMVTAHGDIVRRLRSIGYNLTHKQTHLDEVNYAVKSLNDLRDGTRITRVVEILFKGNPLSQKLRLPAISKLQKIHNVNLAFTRISEHISVEGNINTRDIVNGHREKILSLFWQIIYKYLTPRYNNAATKIQNWWRNSSLKLVISKRIRAKTIAKRHLAASSIQARVRGHLIRKKWPQLRAELVENREMLHAASTTIKHYLKDKLKLLTEDRKRFIILRRTVVFIQKKYRNKMAMVKEQRKYLKSKQSAIIIQKAFRGFILRKHWPGIKNNLIAEKTKRVSAANTIKRLLRKNLPPTENRLTFLKLKHTVLYTESRYVANKMMKLQMERYAALKSATVFVQRLFRANVAMKRERTNYLKAKRSALMVQKVFRGFVTRKHWPDARKRLMLENERRVNAINTIKRVLRKNLPPTQNRLIFLKLKQSVLYTESRYIANKIMKMHTERYTALKNATVFVQRRFRANVVGARERNRYLNYQRSAVLIQKTFRYFIARKHWPAMRDQLQLEKERRIAAADTVKRALRRNLPMTQDRADFVRMRAVALFVQRAWRAKRLMMVQREWYTTSQYATVYVQRTFRAKVAMRSGRREYLKAKQAAVLIQKIYRGYVARSMWPEVRDRLATEWAERVRAANIIKRALRRCLPATQDWLSYKRLRQSVVAVQRRYHAKVTMRTQREAYLMLRCSALVIQRRFRANRSARHDRHLYVRLKTATIGLQAAARGRLFRQLLWPALMDELTSRRLLLIRCANIIKRTFMKRLADNDRQRFLELQRAAVKVQRWFRVCVQARKYAKLRASAVIVQQRFRANRAARQQRANYLRIRNSMVMLQAYVRRFLARVRWPVVKRNLQAQQDRLVVASNTVKRFLRRCLPTTHEHSEYLRLRQAVIVIQTRYRAVVAARYCRMEYVRLRLSAIILQKQYRERKVNRAAIFLQSHVRGYLVRRQWPQLKQCLAAERKLEADSKLEKYKAASKIQAAVRGFLTRKRFPTIRDELISQKRVCAVTKIQTFWRGYCVRKKYQCRRDTVRMPRRSAQTLGRRHNDVMDILKKQKRNEYSYKELATVFWNLDTCTSLSKELCMKTADGAIVDYIFHFLQYSNQSQPSIEAREPAIRVLINLLRYHETSWIIWTRTVNADMVKELIKMMKMSCGKFGSANKLFCLIATLIWIVLQDPKKKQYFKSYPIADFKYMMDSLNRRYKTRKIDKKLMVLPSTRPTWYIGSKCQKCFESDLFATTQVCKMLNIIK</sequence>
<evidence type="ECO:0000313" key="14">
    <source>
        <dbReference type="Proteomes" id="UP000007819"/>
    </source>
</evidence>
<dbReference type="GO" id="GO:0000922">
    <property type="term" value="C:spindle pole"/>
    <property type="evidence" value="ECO:0007669"/>
    <property type="project" value="TreeGrafter"/>
</dbReference>
<dbReference type="InterPro" id="IPR027417">
    <property type="entry name" value="P-loop_NTPase"/>
</dbReference>
<evidence type="ECO:0000256" key="1">
    <source>
        <dbReference type="ARBA" id="ARBA00004123"/>
    </source>
</evidence>
<dbReference type="Pfam" id="PF15780">
    <property type="entry name" value="ASH"/>
    <property type="match status" value="1"/>
</dbReference>
<dbReference type="InterPro" id="IPR031549">
    <property type="entry name" value="ASH"/>
</dbReference>
<dbReference type="SUPFAM" id="SSF47576">
    <property type="entry name" value="Calponin-homology domain, CH-domain"/>
    <property type="match status" value="1"/>
</dbReference>
<evidence type="ECO:0000256" key="6">
    <source>
        <dbReference type="ARBA" id="ARBA00022737"/>
    </source>
</evidence>
<organism evidence="13 14">
    <name type="scientific">Acyrthosiphon pisum</name>
    <name type="common">Pea aphid</name>
    <dbReference type="NCBI Taxonomy" id="7029"/>
    <lineage>
        <taxon>Eukaryota</taxon>
        <taxon>Metazoa</taxon>
        <taxon>Ecdysozoa</taxon>
        <taxon>Arthropoda</taxon>
        <taxon>Hexapoda</taxon>
        <taxon>Insecta</taxon>
        <taxon>Pterygota</taxon>
        <taxon>Neoptera</taxon>
        <taxon>Paraneoptera</taxon>
        <taxon>Hemiptera</taxon>
        <taxon>Sternorrhyncha</taxon>
        <taxon>Aphidomorpha</taxon>
        <taxon>Aphidoidea</taxon>
        <taxon>Aphididae</taxon>
        <taxon>Macrosiphini</taxon>
        <taxon>Acyrthosiphon</taxon>
    </lineage>
</organism>
<dbReference type="GO" id="GO:0051295">
    <property type="term" value="P:establishment of meiotic spindle localization"/>
    <property type="evidence" value="ECO:0007669"/>
    <property type="project" value="TreeGrafter"/>
</dbReference>
<dbReference type="GO" id="GO:0005634">
    <property type="term" value="C:nucleus"/>
    <property type="evidence" value="ECO:0007669"/>
    <property type="project" value="UniProtKB-SubCell"/>
</dbReference>
<evidence type="ECO:0000256" key="5">
    <source>
        <dbReference type="ARBA" id="ARBA00022618"/>
    </source>
</evidence>
<dbReference type="GO" id="GO:0005516">
    <property type="term" value="F:calmodulin binding"/>
    <property type="evidence" value="ECO:0007669"/>
    <property type="project" value="UniProtKB-KW"/>
</dbReference>
<dbReference type="RefSeq" id="XP_008182324.2">
    <property type="nucleotide sequence ID" value="XM_008184102.2"/>
</dbReference>
<keyword evidence="4" id="KW-0597">Phosphoprotein</keyword>
<dbReference type="Gene3D" id="1.10.418.10">
    <property type="entry name" value="Calponin-like domain"/>
    <property type="match status" value="1"/>
</dbReference>
<dbReference type="SUPFAM" id="SSF52540">
    <property type="entry name" value="P-loop containing nucleoside triphosphate hydrolases"/>
    <property type="match status" value="1"/>
</dbReference>
<dbReference type="InterPro" id="IPR000048">
    <property type="entry name" value="IQ_motif_EF-hand-BS"/>
</dbReference>
<feature type="domain" description="Calponin-homology (CH)" evidence="12">
    <location>
        <begin position="757"/>
        <end position="873"/>
    </location>
</feature>
<dbReference type="Gene3D" id="1.20.5.190">
    <property type="match status" value="6"/>
</dbReference>
<comment type="subcellular location">
    <subcellularLocation>
        <location evidence="2">Cytoplasm</location>
    </subcellularLocation>
    <subcellularLocation>
        <location evidence="1">Nucleus</location>
    </subcellularLocation>
</comment>
<dbReference type="KEGG" id="api:100160614"/>
<evidence type="ECO:0000313" key="13">
    <source>
        <dbReference type="EnsemblMetazoa" id="XP_008182324.2"/>
    </source>
</evidence>
<protein>
    <recommendedName>
        <fullName evidence="12">Calponin-homology (CH) domain-containing protein</fullName>
    </recommendedName>
</protein>
<keyword evidence="8" id="KW-0112">Calmodulin-binding</keyword>
<reference evidence="13" key="2">
    <citation type="submission" date="2022-06" db="UniProtKB">
        <authorList>
            <consortium name="EnsemblMetazoa"/>
        </authorList>
    </citation>
    <scope>IDENTIFICATION</scope>
</reference>
<evidence type="ECO:0000256" key="2">
    <source>
        <dbReference type="ARBA" id="ARBA00004496"/>
    </source>
</evidence>
<dbReference type="CDD" id="cd21223">
    <property type="entry name" value="CH_ASPM_rpt1"/>
    <property type="match status" value="1"/>
</dbReference>
<dbReference type="PROSITE" id="PS50096">
    <property type="entry name" value="IQ"/>
    <property type="match status" value="9"/>
</dbReference>
<dbReference type="Proteomes" id="UP000007819">
    <property type="component" value="Chromosome A1"/>
</dbReference>
<keyword evidence="7" id="KW-0498">Mitosis</keyword>
<evidence type="ECO:0000256" key="3">
    <source>
        <dbReference type="ARBA" id="ARBA00022490"/>
    </source>
</evidence>
<dbReference type="CDD" id="cd23767">
    <property type="entry name" value="IQCD"/>
    <property type="match status" value="1"/>
</dbReference>
<dbReference type="GO" id="GO:0000278">
    <property type="term" value="P:mitotic cell cycle"/>
    <property type="evidence" value="ECO:0007669"/>
    <property type="project" value="TreeGrafter"/>
</dbReference>
<keyword evidence="6" id="KW-0677">Repeat</keyword>
<keyword evidence="5" id="KW-0132">Cell division</keyword>
<evidence type="ECO:0000259" key="12">
    <source>
        <dbReference type="PROSITE" id="PS50021"/>
    </source>
</evidence>
<keyword evidence="9" id="KW-0175">Coiled coil</keyword>
<evidence type="ECO:0000256" key="10">
    <source>
        <dbReference type="ARBA" id="ARBA00023242"/>
    </source>
</evidence>
<evidence type="ECO:0000256" key="8">
    <source>
        <dbReference type="ARBA" id="ARBA00022860"/>
    </source>
</evidence>
<dbReference type="PANTHER" id="PTHR22706:SF1">
    <property type="entry name" value="ASSEMBLY FACTOR FOR SPINDLE MICROTUBULES"/>
    <property type="match status" value="1"/>
</dbReference>
<reference evidence="14" key="1">
    <citation type="submission" date="2010-06" db="EMBL/GenBank/DDBJ databases">
        <authorList>
            <person name="Jiang H."/>
            <person name="Abraham K."/>
            <person name="Ali S."/>
            <person name="Alsbrooks S.L."/>
            <person name="Anim B.N."/>
            <person name="Anosike U.S."/>
            <person name="Attaway T."/>
            <person name="Bandaranaike D.P."/>
            <person name="Battles P.K."/>
            <person name="Bell S.N."/>
            <person name="Bell A.V."/>
            <person name="Beltran B."/>
            <person name="Bickham C."/>
            <person name="Bustamante Y."/>
            <person name="Caleb T."/>
            <person name="Canada A."/>
            <person name="Cardenas V."/>
            <person name="Carter K."/>
            <person name="Chacko J."/>
            <person name="Chandrabose M.N."/>
            <person name="Chavez D."/>
            <person name="Chavez A."/>
            <person name="Chen L."/>
            <person name="Chu H.-S."/>
            <person name="Claassen K.J."/>
            <person name="Cockrell R."/>
            <person name="Collins M."/>
            <person name="Cooper J.A."/>
            <person name="Cree A."/>
            <person name="Curry S.M."/>
            <person name="Da Y."/>
            <person name="Dao M.D."/>
            <person name="Das B."/>
            <person name="Davila M.-L."/>
            <person name="Davy-Carroll L."/>
            <person name="Denson S."/>
            <person name="Dinh H."/>
            <person name="Ebong V.E."/>
            <person name="Edwards J.R."/>
            <person name="Egan A."/>
            <person name="El-Daye J."/>
            <person name="Escobedo L."/>
            <person name="Fernandez S."/>
            <person name="Fernando P.R."/>
            <person name="Flagg N."/>
            <person name="Forbes L.D."/>
            <person name="Fowler R.G."/>
            <person name="Fu Q."/>
            <person name="Gabisi R.A."/>
            <person name="Ganer J."/>
            <person name="Garbino Pronczuk A."/>
            <person name="Garcia R.M."/>
            <person name="Garner T."/>
            <person name="Garrett T.E."/>
            <person name="Gonzalez D.A."/>
            <person name="Hamid H."/>
            <person name="Hawkins E.S."/>
            <person name="Hirani K."/>
            <person name="Hogues M.E."/>
            <person name="Hollins B."/>
            <person name="Hsiao C.-H."/>
            <person name="Jabil R."/>
            <person name="James M.L."/>
            <person name="Jhangiani S.N."/>
            <person name="Johnson B."/>
            <person name="Johnson Q."/>
            <person name="Joshi V."/>
            <person name="Kalu J.B."/>
            <person name="Kam C."/>
            <person name="Kashfia A."/>
            <person name="Keebler J."/>
            <person name="Kisamo H."/>
            <person name="Kovar C.L."/>
            <person name="Lago L.A."/>
            <person name="Lai C.-Y."/>
            <person name="Laidlaw J."/>
            <person name="Lara F."/>
            <person name="Le T.-K."/>
            <person name="Lee S.L."/>
            <person name="Legall F.H."/>
            <person name="Lemon S.J."/>
            <person name="Lewis L.R."/>
            <person name="Li B."/>
            <person name="Liu Y."/>
            <person name="Liu Y.-S."/>
            <person name="Lopez J."/>
            <person name="Lozado R.J."/>
            <person name="Lu J."/>
            <person name="Madu R.C."/>
            <person name="Maheshwari M."/>
            <person name="Maheshwari R."/>
            <person name="Malloy K."/>
            <person name="Martinez E."/>
            <person name="Mathew T."/>
            <person name="Mercado I.C."/>
            <person name="Mercado C."/>
            <person name="Meyer B."/>
            <person name="Montgomery K."/>
            <person name="Morgan M.B."/>
            <person name="Munidasa M."/>
            <person name="Nazareth L.V."/>
            <person name="Nelson J."/>
            <person name="Ng B.M."/>
            <person name="Nguyen N.B."/>
            <person name="Nguyen P.Q."/>
            <person name="Nguyen T."/>
            <person name="Obregon M."/>
            <person name="Okwuonu G.O."/>
            <person name="Onwere C.G."/>
            <person name="Orozco G."/>
            <person name="Parra A."/>
            <person name="Patel S."/>
            <person name="Patil S."/>
            <person name="Perez A."/>
            <person name="Perez Y."/>
            <person name="Pham C."/>
            <person name="Primus E.L."/>
            <person name="Pu L.-L."/>
            <person name="Puazo M."/>
            <person name="Qin X."/>
            <person name="Quiroz J.B."/>
            <person name="Reese J."/>
            <person name="Richards S."/>
            <person name="Rives C.M."/>
            <person name="Robberts R."/>
            <person name="Ruiz S.J."/>
            <person name="Ruiz M.J."/>
            <person name="Santibanez J."/>
            <person name="Schneider B.W."/>
            <person name="Sisson I."/>
            <person name="Smith M."/>
            <person name="Sodergren E."/>
            <person name="Song X.-Z."/>
            <person name="Song B.B."/>
            <person name="Summersgill H."/>
            <person name="Thelus R."/>
            <person name="Thornton R.D."/>
            <person name="Trejos Z.Y."/>
            <person name="Usmani K."/>
            <person name="Vattathil S."/>
            <person name="Villasana D."/>
            <person name="Walker D.L."/>
            <person name="Wang S."/>
            <person name="Wang K."/>
            <person name="White C.S."/>
            <person name="Williams A.C."/>
            <person name="Williamson J."/>
            <person name="Wilson K."/>
            <person name="Woghiren I.O."/>
            <person name="Woodworth J.R."/>
            <person name="Worley K.C."/>
            <person name="Wright R.A."/>
            <person name="Wu W."/>
            <person name="Young L."/>
            <person name="Zhang L."/>
            <person name="Zhang J."/>
            <person name="Zhu Y."/>
            <person name="Muzny D.M."/>
            <person name="Weinstock G."/>
            <person name="Gibbs R.A."/>
        </authorList>
    </citation>
    <scope>NUCLEOTIDE SEQUENCE [LARGE SCALE GENOMIC DNA]</scope>
    <source>
        <strain evidence="14">LSR1</strain>
    </source>
</reference>
<dbReference type="PANTHER" id="PTHR22706">
    <property type="entry name" value="ASSEMBLY FACTOR FOR SPINDLE MICROTUBULES"/>
    <property type="match status" value="1"/>
</dbReference>
<dbReference type="SMART" id="SM00015">
    <property type="entry name" value="IQ"/>
    <property type="match status" value="14"/>
</dbReference>